<protein>
    <submittedName>
        <fullName evidence="4">Kinase</fullName>
    </submittedName>
</protein>
<name>A0A857C691_9HYPH</name>
<dbReference type="InterPro" id="IPR029056">
    <property type="entry name" value="Ribokinase-like"/>
</dbReference>
<accession>A0A857C691</accession>
<evidence type="ECO:0000256" key="2">
    <source>
        <dbReference type="ARBA" id="ARBA00022777"/>
    </source>
</evidence>
<dbReference type="Gene3D" id="3.40.1190.20">
    <property type="match status" value="1"/>
</dbReference>
<dbReference type="KEGG" id="siw:GH266_05825"/>
<keyword evidence="1" id="KW-0808">Transferase</keyword>
<dbReference type="PANTHER" id="PTHR10584">
    <property type="entry name" value="SUGAR KINASE"/>
    <property type="match status" value="1"/>
</dbReference>
<evidence type="ECO:0000313" key="5">
    <source>
        <dbReference type="Proteomes" id="UP000435648"/>
    </source>
</evidence>
<proteinExistence type="predicted"/>
<evidence type="ECO:0000259" key="3">
    <source>
        <dbReference type="Pfam" id="PF00294"/>
    </source>
</evidence>
<dbReference type="GO" id="GO:0016301">
    <property type="term" value="F:kinase activity"/>
    <property type="evidence" value="ECO:0007669"/>
    <property type="project" value="UniProtKB-KW"/>
</dbReference>
<dbReference type="RefSeq" id="WP_158193056.1">
    <property type="nucleotide sequence ID" value="NZ_CP046908.1"/>
</dbReference>
<reference evidence="4 5" key="1">
    <citation type="submission" date="2019-12" db="EMBL/GenBank/DDBJ databases">
        <title>The genome of Stappia indica PHM037.</title>
        <authorList>
            <person name="Kacar D."/>
            <person name="Galan B."/>
            <person name="Canedo L."/>
            <person name="Rodriguez P."/>
            <person name="de la Calle F."/>
            <person name="Garcia J.L."/>
        </authorList>
    </citation>
    <scope>NUCLEOTIDE SEQUENCE [LARGE SCALE GENOMIC DNA]</scope>
    <source>
        <strain evidence="4 5">PHM037</strain>
    </source>
</reference>
<dbReference type="Pfam" id="PF00294">
    <property type="entry name" value="PfkB"/>
    <property type="match status" value="1"/>
</dbReference>
<evidence type="ECO:0000256" key="1">
    <source>
        <dbReference type="ARBA" id="ARBA00022679"/>
    </source>
</evidence>
<dbReference type="Proteomes" id="UP000435648">
    <property type="component" value="Chromosome"/>
</dbReference>
<dbReference type="SUPFAM" id="SSF53613">
    <property type="entry name" value="Ribokinase-like"/>
    <property type="match status" value="1"/>
</dbReference>
<keyword evidence="2 4" id="KW-0418">Kinase</keyword>
<dbReference type="InterPro" id="IPR011611">
    <property type="entry name" value="PfkB_dom"/>
</dbReference>
<dbReference type="EMBL" id="CP046908">
    <property type="protein sequence ID" value="QGZ34072.1"/>
    <property type="molecule type" value="Genomic_DNA"/>
</dbReference>
<organism evidence="4 5">
    <name type="scientific">Stappia indica</name>
    <dbReference type="NCBI Taxonomy" id="538381"/>
    <lineage>
        <taxon>Bacteria</taxon>
        <taxon>Pseudomonadati</taxon>
        <taxon>Pseudomonadota</taxon>
        <taxon>Alphaproteobacteria</taxon>
        <taxon>Hyphomicrobiales</taxon>
        <taxon>Stappiaceae</taxon>
        <taxon>Stappia</taxon>
    </lineage>
</organism>
<sequence>MPIAAFGAIHLDTIAHADRRILRETSTPAALAIRPGGVATNVARALARLDCRIALAGRLGREAEADGLLVQLTAEGVETGAIRRSDLPSGRYLALHDPDGTLAAAVVDARITETLEPGALLPLTEAQAAAGCWFLDANLPQPLLAELAETAGERMLAADAVSRAKAARLGPILPRLDLLFCNRAEAAALLGRDGEQDGEQQEEDGAETANALVEAGVKAVVMTRGAAPVLLATRSGIDEISLTTCDGAAAPPPRVVDVTGAGDALIAGTLAGLEHGLPLARAVAAGMRAAALTLESPGAVADTLTWAAIAPRR</sequence>
<dbReference type="PANTHER" id="PTHR10584:SF166">
    <property type="entry name" value="RIBOKINASE"/>
    <property type="match status" value="1"/>
</dbReference>
<dbReference type="OrthoDB" id="7869371at2"/>
<evidence type="ECO:0000313" key="4">
    <source>
        <dbReference type="EMBL" id="QGZ34072.1"/>
    </source>
</evidence>
<dbReference type="AlphaFoldDB" id="A0A857C691"/>
<feature type="domain" description="Carbohydrate kinase PfkB" evidence="3">
    <location>
        <begin position="3"/>
        <end position="302"/>
    </location>
</feature>
<gene>
    <name evidence="4" type="ORF">GH266_05825</name>
</gene>